<dbReference type="Pfam" id="PF02568">
    <property type="entry name" value="ThiI"/>
    <property type="match status" value="1"/>
</dbReference>
<dbReference type="EMBL" id="CP061800">
    <property type="protein sequence ID" value="QTA91601.1"/>
    <property type="molecule type" value="Genomic_DNA"/>
</dbReference>
<evidence type="ECO:0000313" key="6">
    <source>
        <dbReference type="Proteomes" id="UP000663722"/>
    </source>
</evidence>
<evidence type="ECO:0000259" key="3">
    <source>
        <dbReference type="Pfam" id="PF02568"/>
    </source>
</evidence>
<evidence type="ECO:0000259" key="4">
    <source>
        <dbReference type="Pfam" id="PF18297"/>
    </source>
</evidence>
<name>A0A975GS20_9BACT</name>
<dbReference type="GO" id="GO:0004810">
    <property type="term" value="F:CCA tRNA nucleotidyltransferase activity"/>
    <property type="evidence" value="ECO:0007669"/>
    <property type="project" value="InterPro"/>
</dbReference>
<dbReference type="PANTHER" id="PTHR11933">
    <property type="entry name" value="TRNA 5-METHYLAMINOMETHYL-2-THIOURIDYLATE -METHYLTRANSFERASE"/>
    <property type="match status" value="1"/>
</dbReference>
<dbReference type="InterPro" id="IPR014729">
    <property type="entry name" value="Rossmann-like_a/b/a_fold"/>
</dbReference>
<keyword evidence="1" id="KW-0547">Nucleotide-binding</keyword>
<feature type="domain" description="NFACT protein RNA binding" evidence="4">
    <location>
        <begin position="228"/>
        <end position="329"/>
    </location>
</feature>
<dbReference type="Gene3D" id="3.40.50.620">
    <property type="entry name" value="HUPs"/>
    <property type="match status" value="1"/>
</dbReference>
<keyword evidence="2" id="KW-0067">ATP-binding</keyword>
<dbReference type="GO" id="GO:0005524">
    <property type="term" value="F:ATP binding"/>
    <property type="evidence" value="ECO:0007669"/>
    <property type="project" value="UniProtKB-KW"/>
</dbReference>
<evidence type="ECO:0000313" key="5">
    <source>
        <dbReference type="EMBL" id="QTA91601.1"/>
    </source>
</evidence>
<reference evidence="5" key="1">
    <citation type="journal article" date="2021" name="Microb. Physiol.">
        <title>Proteogenomic Insights into the Physiology of Marine, Sulfate-Reducing, Filamentous Desulfonema limicola and Desulfonema magnum.</title>
        <authorList>
            <person name="Schnaars V."/>
            <person name="Wohlbrand L."/>
            <person name="Scheve S."/>
            <person name="Hinrichs C."/>
            <person name="Reinhardt R."/>
            <person name="Rabus R."/>
        </authorList>
    </citation>
    <scope>NUCLEOTIDE SEQUENCE</scope>
    <source>
        <strain evidence="5">4be13</strain>
    </source>
</reference>
<dbReference type="InterPro" id="IPR020536">
    <property type="entry name" value="ThiI_AANH"/>
</dbReference>
<protein>
    <submittedName>
        <fullName evidence="5">Thiamine biosynthesis protein</fullName>
    </submittedName>
</protein>
<dbReference type="Pfam" id="PF18297">
    <property type="entry name" value="NFACT-R_2"/>
    <property type="match status" value="1"/>
</dbReference>
<keyword evidence="6" id="KW-1185">Reference proteome</keyword>
<dbReference type="KEGG" id="dmm:dnm_076710"/>
<gene>
    <name evidence="5" type="ORF">dnm_076710</name>
</gene>
<feature type="domain" description="Thil AANH" evidence="3">
    <location>
        <begin position="9"/>
        <end position="145"/>
    </location>
</feature>
<evidence type="ECO:0000256" key="1">
    <source>
        <dbReference type="ARBA" id="ARBA00022741"/>
    </source>
</evidence>
<sequence length="331" mass="36958">MSLHSKKVRALGLCSGGLDSILAGLILRRQGTEVEWVTFETPFFSSEKSRKASSNTGIPLIVKNITSVYLEMLKNPPCGYGNHMNPCMDCHALMFRLAGQIMQEKKFDFLFSGEVMGQRPMSQTRSSLRYVEKHSGFDGHILRPLSAQRLPVTIPEQEGLVSRELLPGMAGRSRKPQMALAKEFGITDYPAPGGGCLLTDKGYSDRLKDLFEHQKTYAENELHLLKYGRHFRLNPDTKIIVGRTQKDNEQIVKYHNPSEDVIIKMKKIPGPTIIMPHGHDKDMVALAASICVGYSKNPDNTVVDVSVTGPRGKEIIRTIGIPPDKVKHFLM</sequence>
<accession>A0A975GS20</accession>
<proteinExistence type="predicted"/>
<dbReference type="RefSeq" id="WP_207679314.1">
    <property type="nucleotide sequence ID" value="NZ_CP061800.1"/>
</dbReference>
<organism evidence="5 6">
    <name type="scientific">Desulfonema magnum</name>
    <dbReference type="NCBI Taxonomy" id="45655"/>
    <lineage>
        <taxon>Bacteria</taxon>
        <taxon>Pseudomonadati</taxon>
        <taxon>Thermodesulfobacteriota</taxon>
        <taxon>Desulfobacteria</taxon>
        <taxon>Desulfobacterales</taxon>
        <taxon>Desulfococcaceae</taxon>
        <taxon>Desulfonema</taxon>
    </lineage>
</organism>
<dbReference type="InterPro" id="IPR059101">
    <property type="entry name" value="NFACT-R_2"/>
</dbReference>
<dbReference type="SUPFAM" id="SSF52402">
    <property type="entry name" value="Adenine nucleotide alpha hydrolases-like"/>
    <property type="match status" value="1"/>
</dbReference>
<dbReference type="AlphaFoldDB" id="A0A975GS20"/>
<evidence type="ECO:0000256" key="2">
    <source>
        <dbReference type="ARBA" id="ARBA00022840"/>
    </source>
</evidence>
<dbReference type="Proteomes" id="UP000663722">
    <property type="component" value="Chromosome"/>
</dbReference>
<dbReference type="PANTHER" id="PTHR11933:SF6">
    <property type="entry name" value="THIL AANH DOMAIN-CONTAINING PROTEIN"/>
    <property type="match status" value="1"/>
</dbReference>